<feature type="compositionally biased region" description="Basic residues" evidence="1">
    <location>
        <begin position="347"/>
        <end position="358"/>
    </location>
</feature>
<dbReference type="Proteomes" id="UP000663848">
    <property type="component" value="Unassembled WGS sequence"/>
</dbReference>
<evidence type="ECO:0000313" key="4">
    <source>
        <dbReference type="EMBL" id="CAF3354695.1"/>
    </source>
</evidence>
<feature type="region of interest" description="Disordered" evidence="1">
    <location>
        <begin position="117"/>
        <end position="179"/>
    </location>
</feature>
<dbReference type="Proteomes" id="UP000663838">
    <property type="component" value="Unassembled WGS sequence"/>
</dbReference>
<evidence type="ECO:0000313" key="10">
    <source>
        <dbReference type="EMBL" id="CAF4589529.1"/>
    </source>
</evidence>
<dbReference type="Proteomes" id="UP000663862">
    <property type="component" value="Unassembled WGS sequence"/>
</dbReference>
<evidence type="ECO:0000313" key="9">
    <source>
        <dbReference type="EMBL" id="CAF4520100.1"/>
    </source>
</evidence>
<dbReference type="EMBL" id="CAJOBR010001226">
    <property type="protein sequence ID" value="CAF4589529.1"/>
    <property type="molecule type" value="Genomic_DNA"/>
</dbReference>
<dbReference type="Proteomes" id="UP000663873">
    <property type="component" value="Unassembled WGS sequence"/>
</dbReference>
<dbReference type="EMBL" id="CAJOBQ010001842">
    <property type="protein sequence ID" value="CAF4520100.1"/>
    <property type="molecule type" value="Genomic_DNA"/>
</dbReference>
<evidence type="ECO:0000313" key="3">
    <source>
        <dbReference type="EMBL" id="CAF3324881.1"/>
    </source>
</evidence>
<dbReference type="EMBL" id="CAJNYT010000552">
    <property type="protein sequence ID" value="CAF3354695.1"/>
    <property type="molecule type" value="Genomic_DNA"/>
</dbReference>
<evidence type="ECO:0000313" key="7">
    <source>
        <dbReference type="EMBL" id="CAF4180032.1"/>
    </source>
</evidence>
<reference evidence="4" key="1">
    <citation type="submission" date="2021-02" db="EMBL/GenBank/DDBJ databases">
        <authorList>
            <person name="Nowell W R."/>
        </authorList>
    </citation>
    <scope>NUCLEOTIDE SEQUENCE</scope>
</reference>
<feature type="compositionally biased region" description="Polar residues" evidence="1">
    <location>
        <begin position="143"/>
        <end position="156"/>
    </location>
</feature>
<evidence type="ECO:0000313" key="11">
    <source>
        <dbReference type="EMBL" id="CAF4597513.1"/>
    </source>
</evidence>
<feature type="compositionally biased region" description="Polar residues" evidence="1">
    <location>
        <begin position="224"/>
        <end position="233"/>
    </location>
</feature>
<dbReference type="PANTHER" id="PTHR36696">
    <property type="entry name" value="AGAP012002-PA"/>
    <property type="match status" value="1"/>
</dbReference>
<feature type="compositionally biased region" description="Low complexity" evidence="1">
    <location>
        <begin position="281"/>
        <end position="297"/>
    </location>
</feature>
<evidence type="ECO:0000256" key="1">
    <source>
        <dbReference type="SAM" id="MobiDB-lite"/>
    </source>
</evidence>
<evidence type="ECO:0000313" key="5">
    <source>
        <dbReference type="EMBL" id="CAF3417755.1"/>
    </source>
</evidence>
<dbReference type="Proteomes" id="UP000663865">
    <property type="component" value="Unassembled WGS sequence"/>
</dbReference>
<feature type="region of interest" description="Disordered" evidence="1">
    <location>
        <begin position="530"/>
        <end position="554"/>
    </location>
</feature>
<accession>A0A817WF36</accession>
<feature type="region of interest" description="Disordered" evidence="1">
    <location>
        <begin position="224"/>
        <end position="362"/>
    </location>
</feature>
<dbReference type="EMBL" id="CAJNYV010005039">
    <property type="protein sequence ID" value="CAF3718889.1"/>
    <property type="molecule type" value="Genomic_DNA"/>
</dbReference>
<keyword evidence="13" id="KW-1185">Reference proteome</keyword>
<gene>
    <name evidence="5" type="ORF">FME351_LOCUS10613</name>
    <name evidence="4" type="ORF">GRG538_LOCUS5856</name>
    <name evidence="8" type="ORF">HFQ381_LOCUS25761</name>
    <name evidence="6" type="ORF">KIK155_LOCUS27849</name>
    <name evidence="3" type="ORF">LUA448_LOCUS10342</name>
    <name evidence="10" type="ORF">QYT958_LOCUS10805</name>
    <name evidence="2" type="ORF">TIS948_LOCUS1984</name>
    <name evidence="11" type="ORF">TOA249_LOCUS10376</name>
    <name evidence="9" type="ORF">TSG867_LOCUS22510</name>
    <name evidence="7" type="ORF">UJA718_LOCUS5252</name>
</gene>
<feature type="compositionally biased region" description="Basic and acidic residues" evidence="1">
    <location>
        <begin position="312"/>
        <end position="330"/>
    </location>
</feature>
<dbReference type="Proteomes" id="UP000663825">
    <property type="component" value="Unassembled WGS sequence"/>
</dbReference>
<evidence type="ECO:0000313" key="12">
    <source>
        <dbReference type="Proteomes" id="UP000663872"/>
    </source>
</evidence>
<evidence type="ECO:0000313" key="13">
    <source>
        <dbReference type="Proteomes" id="UP000663873"/>
    </source>
</evidence>
<feature type="compositionally biased region" description="Polar residues" evidence="1">
    <location>
        <begin position="170"/>
        <end position="179"/>
    </location>
</feature>
<dbReference type="OrthoDB" id="10021598at2759"/>
<name>A0A817WF36_9BILA</name>
<dbReference type="EMBL" id="CAJNXB010000058">
    <property type="protein sequence ID" value="CAF3011784.1"/>
    <property type="molecule type" value="Genomic_DNA"/>
</dbReference>
<dbReference type="PANTHER" id="PTHR36696:SF1">
    <property type="entry name" value="EF-HAND DOMAIN-CONTAINING PROTEIN"/>
    <property type="match status" value="1"/>
</dbReference>
<dbReference type="EMBL" id="CAJOBP010000449">
    <property type="protein sequence ID" value="CAF4180032.1"/>
    <property type="molecule type" value="Genomic_DNA"/>
</dbReference>
<evidence type="ECO:0000313" key="2">
    <source>
        <dbReference type="EMBL" id="CAF3011784.1"/>
    </source>
</evidence>
<dbReference type="EMBL" id="CAJNYU010001167">
    <property type="protein sequence ID" value="CAF3417755.1"/>
    <property type="molecule type" value="Genomic_DNA"/>
</dbReference>
<dbReference type="EMBL" id="CAJOBS010000536">
    <property type="protein sequence ID" value="CAF4597513.1"/>
    <property type="molecule type" value="Genomic_DNA"/>
</dbReference>
<organism evidence="4 12">
    <name type="scientific">Rotaria socialis</name>
    <dbReference type="NCBI Taxonomy" id="392032"/>
    <lineage>
        <taxon>Eukaryota</taxon>
        <taxon>Metazoa</taxon>
        <taxon>Spiralia</taxon>
        <taxon>Gnathifera</taxon>
        <taxon>Rotifera</taxon>
        <taxon>Eurotatoria</taxon>
        <taxon>Bdelloidea</taxon>
        <taxon>Philodinida</taxon>
        <taxon>Philodinidae</taxon>
        <taxon>Rotaria</taxon>
    </lineage>
</organism>
<dbReference type="Proteomes" id="UP000663833">
    <property type="component" value="Unassembled WGS sequence"/>
</dbReference>
<dbReference type="Proteomes" id="UP000663872">
    <property type="component" value="Unassembled WGS sequence"/>
</dbReference>
<evidence type="ECO:0000313" key="8">
    <source>
        <dbReference type="EMBL" id="CAF4475118.1"/>
    </source>
</evidence>
<dbReference type="EMBL" id="CAJNYD010001227">
    <property type="protein sequence ID" value="CAF3324881.1"/>
    <property type="molecule type" value="Genomic_DNA"/>
</dbReference>
<dbReference type="Proteomes" id="UP000663869">
    <property type="component" value="Unassembled WGS sequence"/>
</dbReference>
<sequence>MTRIPIITQNFSSPDGFNDMPLMLLPQASTLPVSDKDQEGFSQLLLHDLHRHRRTYVRNFTAFETIKKRQDFILRQENLRSLLNFEQRMTVKQDQYIDQTFHSYEQCFVKVINANSTNTTRPNQEQPKRPQTAGPSFGKFHTHQLSHQSNTTQESTVIKPFQRYQKTHRPSLTSKYRCQSSVQHSAQSYHDAFQSSSFSTQTQPFLSFTENYLQKYGDRSINKLQTKTNTNGVQEIKEKNDDDNDDDDDEHMHSTLLELNPKFNQNKRQNQKSRTPDLQHVRTNVSSRNTNTPSSTPQTGYHDALRDGLTIVKDDDDHSHKMSVNNEKRRSSQQSTSQTSHGDNRTSIKRPKTAKKKHLTVDLTSEKRKDSLTNKNIDDDLFTKVMIVQNYGSNNNTDLNPMDRLQIQTSIPTKRISFDVRRSSTKSNDSNQDTLKSLDNIDTQITSKNVSAPTPEPVQTTIGNHTDQTVEPVTDNIVIIDNMQPVQDQSIEQKPVLEFVDNRKRVRKSAFDPGETMSDMMGFELGMMGSSRSAIRKSKTSSGKENRQTGDGPDVILENQETLDLLEKIRQSSNTVSVGQLVASQQGCRFELPYDLKLLETLTPLDYLSKYCRLSTRRNYQFKRIFDKYRNNHYRFESSNLFASIGELHRDNFTRSQFECLCQLIDLGTEQHQFAYDTFSGILALCERILCETKRTTTGLDEQDLAKDTLEKCDFDSLDRKLDGLTISATMKKLLTTL</sequence>
<comment type="caution">
    <text evidence="4">The sequence shown here is derived from an EMBL/GenBank/DDBJ whole genome shotgun (WGS) entry which is preliminary data.</text>
</comment>
<dbReference type="Proteomes" id="UP000663851">
    <property type="component" value="Unassembled WGS sequence"/>
</dbReference>
<dbReference type="AlphaFoldDB" id="A0A817WF36"/>
<proteinExistence type="predicted"/>
<protein>
    <submittedName>
        <fullName evidence="4">Uncharacterized protein</fullName>
    </submittedName>
</protein>
<evidence type="ECO:0000313" key="6">
    <source>
        <dbReference type="EMBL" id="CAF3718889.1"/>
    </source>
</evidence>
<dbReference type="EMBL" id="CAJOBO010002948">
    <property type="protein sequence ID" value="CAF4475118.1"/>
    <property type="molecule type" value="Genomic_DNA"/>
</dbReference>